<organism evidence="1 2">
    <name type="scientific">Agrobacterium vitis</name>
    <name type="common">Rhizobium vitis</name>
    <dbReference type="NCBI Taxonomy" id="373"/>
    <lineage>
        <taxon>Bacteria</taxon>
        <taxon>Pseudomonadati</taxon>
        <taxon>Pseudomonadota</taxon>
        <taxon>Alphaproteobacteria</taxon>
        <taxon>Hyphomicrobiales</taxon>
        <taxon>Rhizobiaceae</taxon>
        <taxon>Rhizobium/Agrobacterium group</taxon>
        <taxon>Agrobacterium</taxon>
    </lineage>
</organism>
<protein>
    <submittedName>
        <fullName evidence="1">Uncharacterized protein</fullName>
    </submittedName>
</protein>
<sequence length="57" mass="6237">MLSDQPADACDTAETARLHPVLSPCDLLLETLDQELNRLARFTGVEAVAYGDGWLSF</sequence>
<proteinExistence type="predicted"/>
<gene>
    <name evidence="1" type="ORF">GOZ90_00135</name>
</gene>
<dbReference type="Proteomes" id="UP000477951">
    <property type="component" value="Unassembled WGS sequence"/>
</dbReference>
<comment type="caution">
    <text evidence="1">The sequence shown here is derived from an EMBL/GenBank/DDBJ whole genome shotgun (WGS) entry which is preliminary data.</text>
</comment>
<evidence type="ECO:0000313" key="1">
    <source>
        <dbReference type="EMBL" id="MUZ71070.1"/>
    </source>
</evidence>
<dbReference type="RefSeq" id="WP_156613090.1">
    <property type="nucleotide sequence ID" value="NZ_WPHR01000001.1"/>
</dbReference>
<name>A0A6L6V5C1_AGRVI</name>
<accession>A0A6L6V5C1</accession>
<reference evidence="1 2" key="1">
    <citation type="submission" date="2019-12" db="EMBL/GenBank/DDBJ databases">
        <title>Whole-genome sequencing of Allorhizobium vitis.</title>
        <authorList>
            <person name="Gan H.M."/>
            <person name="Szegedi E."/>
            <person name="Burr T."/>
            <person name="Savka M.A."/>
        </authorList>
    </citation>
    <scope>NUCLEOTIDE SEQUENCE [LARGE SCALE GENOMIC DNA]</scope>
    <source>
        <strain evidence="1 2">CG516</strain>
    </source>
</reference>
<evidence type="ECO:0000313" key="2">
    <source>
        <dbReference type="Proteomes" id="UP000477951"/>
    </source>
</evidence>
<dbReference type="EMBL" id="WPHR01000001">
    <property type="protein sequence ID" value="MUZ71070.1"/>
    <property type="molecule type" value="Genomic_DNA"/>
</dbReference>
<dbReference type="AlphaFoldDB" id="A0A6L6V5C1"/>